<proteinExistence type="predicted"/>
<feature type="transmembrane region" description="Helical" evidence="1">
    <location>
        <begin position="12"/>
        <end position="34"/>
    </location>
</feature>
<keyword evidence="1" id="KW-0812">Transmembrane</keyword>
<reference evidence="2 3" key="1">
    <citation type="journal article" date="2010" name="Int. J. Syst. Evol. Microbiol.">
        <title>Reclassification of Herbaspirillum putei as a later heterotypic synonym of Herbaspirillum huttiense, with the description of H. huttiense subsp. huttiense subsp. nov. and H. huttiense subsp. putei subsp. nov., comb. nov., and description of Herbaspirillum aquaticum sp. nov.</title>
        <authorList>
            <person name="Dobritsa A.P."/>
            <person name="Reddy M.C."/>
            <person name="Samadpour M."/>
        </authorList>
    </citation>
    <scope>NUCLEOTIDE SEQUENCE [LARGE SCALE GENOMIC DNA]</scope>
    <source>
        <strain evidence="2 3">IEH 4430</strain>
    </source>
</reference>
<dbReference type="AlphaFoldDB" id="A0A225SWH7"/>
<accession>A0A225SWH7</accession>
<keyword evidence="3" id="KW-1185">Reference proteome</keyword>
<dbReference type="Proteomes" id="UP000214747">
    <property type="component" value="Unassembled WGS sequence"/>
</dbReference>
<evidence type="ECO:0000313" key="2">
    <source>
        <dbReference type="EMBL" id="OWY35568.1"/>
    </source>
</evidence>
<sequence length="67" mass="7842">MALIQTLLHYASYLAAFYALYLLAGSLAFGAVLWQKVYGKAQRQPVPVRVRVHHERIESRERDSYYR</sequence>
<organism evidence="2 3">
    <name type="scientific">Herbaspirillum aquaticum</name>
    <dbReference type="NCBI Taxonomy" id="568783"/>
    <lineage>
        <taxon>Bacteria</taxon>
        <taxon>Pseudomonadati</taxon>
        <taxon>Pseudomonadota</taxon>
        <taxon>Betaproteobacteria</taxon>
        <taxon>Burkholderiales</taxon>
        <taxon>Oxalobacteraceae</taxon>
        <taxon>Herbaspirillum</taxon>
    </lineage>
</organism>
<gene>
    <name evidence="2" type="ORF">CEJ45_07070</name>
</gene>
<evidence type="ECO:0000256" key="1">
    <source>
        <dbReference type="SAM" id="Phobius"/>
    </source>
</evidence>
<keyword evidence="1" id="KW-0472">Membrane</keyword>
<name>A0A225SWH7_9BURK</name>
<comment type="caution">
    <text evidence="2">The sequence shown here is derived from an EMBL/GenBank/DDBJ whole genome shotgun (WGS) entry which is preliminary data.</text>
</comment>
<dbReference type="EMBL" id="NJGV01000005">
    <property type="protein sequence ID" value="OWY35568.1"/>
    <property type="molecule type" value="Genomic_DNA"/>
</dbReference>
<protein>
    <submittedName>
        <fullName evidence="2">Uncharacterized protein</fullName>
    </submittedName>
</protein>
<dbReference type="RefSeq" id="WP_088754456.1">
    <property type="nucleotide sequence ID" value="NZ_JARJFG010000037.1"/>
</dbReference>
<keyword evidence="1" id="KW-1133">Transmembrane helix</keyword>
<evidence type="ECO:0000313" key="3">
    <source>
        <dbReference type="Proteomes" id="UP000214747"/>
    </source>
</evidence>